<dbReference type="EMBL" id="CAKMRJ010005634">
    <property type="protein sequence ID" value="CAH1449844.1"/>
    <property type="molecule type" value="Genomic_DNA"/>
</dbReference>
<evidence type="ECO:0000313" key="2">
    <source>
        <dbReference type="Proteomes" id="UP001157418"/>
    </source>
</evidence>
<keyword evidence="2" id="KW-1185">Reference proteome</keyword>
<sequence>MMKRMKKHVFGININLSSTKFKRNRSRNRIHVRRSTRQYRHHTIAVDGGIHLVFRLLQDLKENKQMVYAI</sequence>
<proteinExistence type="predicted"/>
<reference evidence="1 2" key="1">
    <citation type="submission" date="2022-01" db="EMBL/GenBank/DDBJ databases">
        <authorList>
            <person name="Xiong W."/>
            <person name="Schranz E."/>
        </authorList>
    </citation>
    <scope>NUCLEOTIDE SEQUENCE [LARGE SCALE GENOMIC DNA]</scope>
</reference>
<name>A0AAU9PID7_9ASTR</name>
<evidence type="ECO:0000313" key="1">
    <source>
        <dbReference type="EMBL" id="CAH1449844.1"/>
    </source>
</evidence>
<protein>
    <submittedName>
        <fullName evidence="1">Uncharacterized protein</fullName>
    </submittedName>
</protein>
<gene>
    <name evidence="1" type="ORF">LVIROSA_LOCUS35300</name>
</gene>
<dbReference type="Proteomes" id="UP001157418">
    <property type="component" value="Unassembled WGS sequence"/>
</dbReference>
<dbReference type="AlphaFoldDB" id="A0AAU9PID7"/>
<accession>A0AAU9PID7</accession>
<comment type="caution">
    <text evidence="1">The sequence shown here is derived from an EMBL/GenBank/DDBJ whole genome shotgun (WGS) entry which is preliminary data.</text>
</comment>
<organism evidence="1 2">
    <name type="scientific">Lactuca virosa</name>
    <dbReference type="NCBI Taxonomy" id="75947"/>
    <lineage>
        <taxon>Eukaryota</taxon>
        <taxon>Viridiplantae</taxon>
        <taxon>Streptophyta</taxon>
        <taxon>Embryophyta</taxon>
        <taxon>Tracheophyta</taxon>
        <taxon>Spermatophyta</taxon>
        <taxon>Magnoliopsida</taxon>
        <taxon>eudicotyledons</taxon>
        <taxon>Gunneridae</taxon>
        <taxon>Pentapetalae</taxon>
        <taxon>asterids</taxon>
        <taxon>campanulids</taxon>
        <taxon>Asterales</taxon>
        <taxon>Asteraceae</taxon>
        <taxon>Cichorioideae</taxon>
        <taxon>Cichorieae</taxon>
        <taxon>Lactucinae</taxon>
        <taxon>Lactuca</taxon>
    </lineage>
</organism>